<feature type="transmembrane region" description="Helical" evidence="7">
    <location>
        <begin position="161"/>
        <end position="185"/>
    </location>
</feature>
<evidence type="ECO:0000256" key="3">
    <source>
        <dbReference type="ARBA" id="ARBA00022692"/>
    </source>
</evidence>
<evidence type="ECO:0000256" key="7">
    <source>
        <dbReference type="SAM" id="Phobius"/>
    </source>
</evidence>
<evidence type="ECO:0000256" key="5">
    <source>
        <dbReference type="ARBA" id="ARBA00023136"/>
    </source>
</evidence>
<dbReference type="InterPro" id="IPR002293">
    <property type="entry name" value="AA/rel_permease1"/>
</dbReference>
<evidence type="ECO:0000256" key="4">
    <source>
        <dbReference type="ARBA" id="ARBA00022989"/>
    </source>
</evidence>
<feature type="compositionally biased region" description="Acidic residues" evidence="6">
    <location>
        <begin position="486"/>
        <end position="498"/>
    </location>
</feature>
<evidence type="ECO:0000313" key="9">
    <source>
        <dbReference type="Proteomes" id="UP000219440"/>
    </source>
</evidence>
<dbReference type="AlphaFoldDB" id="A0A2C8ZVC3"/>
<keyword evidence="9" id="KW-1185">Reference proteome</keyword>
<dbReference type="PANTHER" id="PTHR45649:SF26">
    <property type="entry name" value="OS04G0435100 PROTEIN"/>
    <property type="match status" value="1"/>
</dbReference>
<dbReference type="GO" id="GO:0022857">
    <property type="term" value="F:transmembrane transporter activity"/>
    <property type="evidence" value="ECO:0007669"/>
    <property type="project" value="InterPro"/>
</dbReference>
<feature type="transmembrane region" description="Helical" evidence="7">
    <location>
        <begin position="248"/>
        <end position="270"/>
    </location>
</feature>
<proteinExistence type="predicted"/>
<evidence type="ECO:0000313" key="8">
    <source>
        <dbReference type="EMBL" id="SOE69575.1"/>
    </source>
</evidence>
<dbReference type="RefSeq" id="WP_097061101.1">
    <property type="nucleotide sequence ID" value="NZ_BMLC01000005.1"/>
</dbReference>
<keyword evidence="4 7" id="KW-1133">Transmembrane helix</keyword>
<dbReference type="Pfam" id="PF13520">
    <property type="entry name" value="AA_permease_2"/>
    <property type="match status" value="1"/>
</dbReference>
<dbReference type="PIRSF" id="PIRSF006060">
    <property type="entry name" value="AA_transporter"/>
    <property type="match status" value="1"/>
</dbReference>
<feature type="transmembrane region" description="Helical" evidence="7">
    <location>
        <begin position="349"/>
        <end position="370"/>
    </location>
</feature>
<evidence type="ECO:0000256" key="1">
    <source>
        <dbReference type="ARBA" id="ARBA00004141"/>
    </source>
</evidence>
<feature type="transmembrane region" description="Helical" evidence="7">
    <location>
        <begin position="21"/>
        <end position="42"/>
    </location>
</feature>
<dbReference type="OrthoDB" id="8274074at2"/>
<keyword evidence="5 7" id="KW-0472">Membrane</keyword>
<sequence>MTQFETVDATQGITLKRDFNLFSSFAFGFAFISPIVALYGIFGVALSLAGPSFWWGFLVVFGGQLLVALVFAMLVSRWPIEGSIYQWSARLGGKTFGWFAGWAYMWTLLIAMATVAIAAAGFIANVIGIDNPTGGQKAWIALVVLVFGTIVNLAGRMALKVFMVASIIAEIVGSLGLGTWLLFFHQRNPIGVLFDGSIGLAEGTGYLSLSGPFLLAMVFIGFSFVGFESAGAIAEEVSEPRKNLPKAILFALIFIAVVVMYTSLALILAVPDLDAVRSGSVADPVNFTLTSQLGSQIAKPVEVLFVIGFLASFLALQTSASRMIWSFARDNALPASKMLSRLSRKQRQPVGPLLITMVVGAALFLLSNVAENVYTLMLNFTSGGFFLSFLFPLVGFVLVNLRGRWRAGPFSLGKASLPVAVIALVWVAFEFLNIAWPRPFFTEAFLNWSIWIAMLILSVVGTAIFLVVRRAIPVVTGVEFRMAGEAEPEGEVPDEEGIPELKREYS</sequence>
<feature type="transmembrane region" description="Helical" evidence="7">
    <location>
        <begin position="382"/>
        <end position="403"/>
    </location>
</feature>
<feature type="transmembrane region" description="Helical" evidence="7">
    <location>
        <begin position="415"/>
        <end position="436"/>
    </location>
</feature>
<feature type="transmembrane region" description="Helical" evidence="7">
    <location>
        <begin position="303"/>
        <end position="328"/>
    </location>
</feature>
<name>A0A2C8ZVC3_9MICO</name>
<dbReference type="Gene3D" id="1.20.1740.10">
    <property type="entry name" value="Amino acid/polyamine transporter I"/>
    <property type="match status" value="1"/>
</dbReference>
<dbReference type="Proteomes" id="UP000219440">
    <property type="component" value="Unassembled WGS sequence"/>
</dbReference>
<dbReference type="EMBL" id="OCST01000004">
    <property type="protein sequence ID" value="SOE69575.1"/>
    <property type="molecule type" value="Genomic_DNA"/>
</dbReference>
<comment type="subcellular location">
    <subcellularLocation>
        <location evidence="1">Membrane</location>
        <topology evidence="1">Multi-pass membrane protein</topology>
    </subcellularLocation>
</comment>
<protein>
    <submittedName>
        <fullName evidence="8">Amino acid/polyamine/organocation transporter, APC superfamily</fullName>
    </submittedName>
</protein>
<feature type="transmembrane region" description="Helical" evidence="7">
    <location>
        <begin position="136"/>
        <end position="154"/>
    </location>
</feature>
<accession>A0A2C8ZVC3</accession>
<keyword evidence="2" id="KW-0813">Transport</keyword>
<evidence type="ECO:0000256" key="2">
    <source>
        <dbReference type="ARBA" id="ARBA00022448"/>
    </source>
</evidence>
<feature type="transmembrane region" description="Helical" evidence="7">
    <location>
        <begin position="54"/>
        <end position="75"/>
    </location>
</feature>
<gene>
    <name evidence="8" type="ORF">SAMN06296378_2007</name>
</gene>
<feature type="transmembrane region" description="Helical" evidence="7">
    <location>
        <begin position="205"/>
        <end position="227"/>
    </location>
</feature>
<dbReference type="PANTHER" id="PTHR45649">
    <property type="entry name" value="AMINO-ACID PERMEASE BAT1"/>
    <property type="match status" value="1"/>
</dbReference>
<feature type="transmembrane region" description="Helical" evidence="7">
    <location>
        <begin position="96"/>
        <end position="124"/>
    </location>
</feature>
<evidence type="ECO:0000256" key="6">
    <source>
        <dbReference type="SAM" id="MobiDB-lite"/>
    </source>
</evidence>
<feature type="region of interest" description="Disordered" evidence="6">
    <location>
        <begin position="486"/>
        <end position="506"/>
    </location>
</feature>
<keyword evidence="3 7" id="KW-0812">Transmembrane</keyword>
<reference evidence="8 9" key="1">
    <citation type="submission" date="2017-09" db="EMBL/GenBank/DDBJ databases">
        <authorList>
            <person name="Ehlers B."/>
            <person name="Leendertz F.H."/>
        </authorList>
    </citation>
    <scope>NUCLEOTIDE SEQUENCE [LARGE SCALE GENOMIC DNA]</scope>
    <source>
        <strain evidence="8 9">CGMCC 1.05381</strain>
    </source>
</reference>
<dbReference type="GO" id="GO:0016020">
    <property type="term" value="C:membrane"/>
    <property type="evidence" value="ECO:0007669"/>
    <property type="project" value="UniProtKB-SubCell"/>
</dbReference>
<feature type="transmembrane region" description="Helical" evidence="7">
    <location>
        <begin position="448"/>
        <end position="468"/>
    </location>
</feature>
<organism evidence="8 9">
    <name type="scientific">Salinibacterium xinjiangense</name>
    <dbReference type="NCBI Taxonomy" id="386302"/>
    <lineage>
        <taxon>Bacteria</taxon>
        <taxon>Bacillati</taxon>
        <taxon>Actinomycetota</taxon>
        <taxon>Actinomycetes</taxon>
        <taxon>Micrococcales</taxon>
        <taxon>Microbacteriaceae</taxon>
        <taxon>Salinibacterium</taxon>
    </lineage>
</organism>